<evidence type="ECO:0000256" key="5">
    <source>
        <dbReference type="ARBA" id="ARBA00023136"/>
    </source>
</evidence>
<protein>
    <submittedName>
        <fullName evidence="6">Nuclear control of ATPase protein 2</fullName>
    </submittedName>
</protein>
<keyword evidence="7" id="KW-1185">Reference proteome</keyword>
<sequence length="767" mass="87311">MNFYQDRYNFVIQQLCGDSLNLEREAGSMIRRKDSHGVLSSLEMSEDLNSLVNRAAELHFIPNYSESTLEYTNSTAFDTYLNLMPELTNSKKNEGSGLYSDKSISDSRLFNVNTSKFLEKMDYEQDDFVLLSKVCVDFQKSAFPKSIDGIDPEKDSSNSVPNWFSSDQMFYGEDAIKIIFCQILARNVASLQAQASLVLSQSSLSISQEAKYWENQRSSKYNIAYYLVSNLESDNTQPIISSLLSNTLKFSALLLKPKTYSAIFSLIYCRISNFASARHFYISISPSLFMGPMSKIFTNLGVFSLVNQEISQITTNLLSTNAGISYRLGLLNVPLNETPSNLNDTKKIIETKDNSKKGSSEDFLLRINQYIFTLYRSTNFNIQNTIPKYYEYSFSGSDFWDNALESVERLKEIKFRLSNLEKKLSDVIKINSRPNFISRTWIPALVFGTIGLYSGRYIYGKSADIKEFSKNFAETVYMYTNRYIVDPLQEAYDTIRYGGRIVQVVSSKSLQSSILALQMMTTNLLEKKNFLNDSNREEIELEIKEGDISSVMSFYAQEMQNPIKSAVFGNLVPSILIQVQKANVDIQMALAALDKLLRSNELNFVFLAVAPAAVFMYLSGKFLVYLLDKFSGDDGSEAEQKISIIVRDIDIILNKMLEIPSNSVMYQETETSEETESNPIEKSIRQKNVISQGLVLTYTSKLRILVSKGNIKTSSKLFWVLTPWKFLGTSGDLINKNMILSDIRDIEDSRLSPMQRYNVLQRVYRLI</sequence>
<evidence type="ECO:0000313" key="6">
    <source>
        <dbReference type="EMBL" id="OLY79826.1"/>
    </source>
</evidence>
<dbReference type="GO" id="GO:0005741">
    <property type="term" value="C:mitochondrial outer membrane"/>
    <property type="evidence" value="ECO:0007669"/>
    <property type="project" value="TreeGrafter"/>
</dbReference>
<dbReference type="PANTHER" id="PTHR28234:SF1">
    <property type="entry name" value="NUCLEAR CONTROL OF ATPASE PROTEIN 2"/>
    <property type="match status" value="1"/>
</dbReference>
<evidence type="ECO:0000256" key="1">
    <source>
        <dbReference type="ARBA" id="ARBA00004225"/>
    </source>
</evidence>
<evidence type="ECO:0000256" key="3">
    <source>
        <dbReference type="ARBA" id="ARBA00022989"/>
    </source>
</evidence>
<keyword evidence="4" id="KW-0496">Mitochondrion</keyword>
<dbReference type="Pfam" id="PF08637">
    <property type="entry name" value="NCA2"/>
    <property type="match status" value="1"/>
</dbReference>
<dbReference type="InterPro" id="IPR013946">
    <property type="entry name" value="NCA2-like"/>
</dbReference>
<organism evidence="6 7">
    <name type="scientific">Smittium mucronatum</name>
    <dbReference type="NCBI Taxonomy" id="133383"/>
    <lineage>
        <taxon>Eukaryota</taxon>
        <taxon>Fungi</taxon>
        <taxon>Fungi incertae sedis</taxon>
        <taxon>Zoopagomycota</taxon>
        <taxon>Kickxellomycotina</taxon>
        <taxon>Harpellomycetes</taxon>
        <taxon>Harpellales</taxon>
        <taxon>Legeriomycetaceae</taxon>
        <taxon>Smittium</taxon>
    </lineage>
</organism>
<comment type="caution">
    <text evidence="6">The sequence shown here is derived from an EMBL/GenBank/DDBJ whole genome shotgun (WGS) entry which is preliminary data.</text>
</comment>
<evidence type="ECO:0000256" key="2">
    <source>
        <dbReference type="ARBA" id="ARBA00022692"/>
    </source>
</evidence>
<keyword evidence="2" id="KW-0812">Transmembrane</keyword>
<dbReference type="OrthoDB" id="5565275at2759"/>
<dbReference type="Proteomes" id="UP000187455">
    <property type="component" value="Unassembled WGS sequence"/>
</dbReference>
<proteinExistence type="predicted"/>
<gene>
    <name evidence="6" type="ORF">AYI68_g6097</name>
</gene>
<reference evidence="6 7" key="1">
    <citation type="journal article" date="2016" name="Mol. Biol. Evol.">
        <title>Genome-Wide Survey of Gut Fungi (Harpellales) Reveals the First Horizontally Transferred Ubiquitin Gene from a Mosquito Host.</title>
        <authorList>
            <person name="Wang Y."/>
            <person name="White M.M."/>
            <person name="Kvist S."/>
            <person name="Moncalvo J.M."/>
        </authorList>
    </citation>
    <scope>NUCLEOTIDE SEQUENCE [LARGE SCALE GENOMIC DNA]</scope>
    <source>
        <strain evidence="6 7">ALG-7-W6</strain>
    </source>
</reference>
<comment type="subcellular location">
    <subcellularLocation>
        <location evidence="1">Mitochondrion membrane</location>
        <topology evidence="1">Multi-pass membrane protein</topology>
    </subcellularLocation>
</comment>
<accession>A0A1R0GSH3</accession>
<keyword evidence="3" id="KW-1133">Transmembrane helix</keyword>
<dbReference type="PANTHER" id="PTHR28234">
    <property type="entry name" value="NUCLEAR CONTROL OF ATPASE PROTEIN 2"/>
    <property type="match status" value="1"/>
</dbReference>
<dbReference type="EMBL" id="LSSL01004062">
    <property type="protein sequence ID" value="OLY79826.1"/>
    <property type="molecule type" value="Genomic_DNA"/>
</dbReference>
<dbReference type="STRING" id="133383.A0A1R0GSH3"/>
<evidence type="ECO:0000313" key="7">
    <source>
        <dbReference type="Proteomes" id="UP000187455"/>
    </source>
</evidence>
<dbReference type="AlphaFoldDB" id="A0A1R0GSH3"/>
<evidence type="ECO:0000256" key="4">
    <source>
        <dbReference type="ARBA" id="ARBA00023128"/>
    </source>
</evidence>
<name>A0A1R0GSH3_9FUNG</name>
<keyword evidence="5" id="KW-0472">Membrane</keyword>